<name>A0A4Y9FBF7_9DEIN</name>
<gene>
    <name evidence="1" type="ORF">E0687_08495</name>
</gene>
<dbReference type="Proteomes" id="UP000297668">
    <property type="component" value="Unassembled WGS sequence"/>
</dbReference>
<evidence type="ECO:0000313" key="1">
    <source>
        <dbReference type="EMBL" id="TFU25930.1"/>
    </source>
</evidence>
<reference evidence="1 2" key="1">
    <citation type="submission" date="2019-03" db="EMBL/GenBank/DDBJ databases">
        <title>Thermus tengchongensis species for the arsenic transformation mechanism.</title>
        <authorList>
            <person name="Yuan G.C."/>
        </authorList>
    </citation>
    <scope>NUCLEOTIDE SEQUENCE [LARGE SCALE GENOMIC DNA]</scope>
    <source>
        <strain evidence="1 2">15W</strain>
    </source>
</reference>
<proteinExistence type="predicted"/>
<organism evidence="1 2">
    <name type="scientific">Thermus tengchongensis</name>
    <dbReference type="NCBI Taxonomy" id="1214928"/>
    <lineage>
        <taxon>Bacteria</taxon>
        <taxon>Thermotogati</taxon>
        <taxon>Deinococcota</taxon>
        <taxon>Deinococci</taxon>
        <taxon>Thermales</taxon>
        <taxon>Thermaceae</taxon>
        <taxon>Thermus</taxon>
    </lineage>
</organism>
<evidence type="ECO:0000313" key="2">
    <source>
        <dbReference type="Proteomes" id="UP000297668"/>
    </source>
</evidence>
<dbReference type="RefSeq" id="WP_135260493.1">
    <property type="nucleotide sequence ID" value="NZ_SJZF01000014.1"/>
</dbReference>
<dbReference type="EMBL" id="SJZF01000014">
    <property type="protein sequence ID" value="TFU25930.1"/>
    <property type="molecule type" value="Genomic_DNA"/>
</dbReference>
<sequence>MYTFAFDNNANSQAFAALPNAVPIRGFLRVEGGPPPGEVRLEYRFSTWDGNRLVPSTDWQDGGAFALTPDQGGYQASAEVAGLWPRGLDFAVLSQRAYVTFRARVGANVLGNSNPYSIRRVDPLWLQVFPEPSVFWEGAANQGMVCAVGGTYGADRDPLAWCLRKDGTPLWWVRESGTAAWGFIASTLDPAGNLYLAATPGGYGPSQVKAYRDGAPTGFSLQARGLVTALAADGQNLYVGGGLYRTDLCGGSKEGFRAFVDRYDMRGSLQASYQATAEQAGEDSACQDSDANVALNSAPAEMRLVGDRLYVLLSRQQKAWFETEIRDGRPTEVFYVSGAATVLRLRGSDLGLAWFWKGDHTPSGWYFYWGSPSSCRLTTPCRALAYAARAFDVDEGAQRLAFKSWYWWSVPFLNTETGQPLAPPPNSAHLNNLNTYFFAAFVDGGVVNADWRNEGGRLLLQVGAPEESPPQSWGQDGLSRRRTVVLGQTGTSADDVEFILRHGNELYVGGQLDGKGFLARLR</sequence>
<accession>A0A4Y9FBF7</accession>
<protein>
    <submittedName>
        <fullName evidence="1">Uncharacterized protein</fullName>
    </submittedName>
</protein>
<comment type="caution">
    <text evidence="1">The sequence shown here is derived from an EMBL/GenBank/DDBJ whole genome shotgun (WGS) entry which is preliminary data.</text>
</comment>
<dbReference type="AlphaFoldDB" id="A0A4Y9FBF7"/>